<feature type="transmembrane region" description="Helical" evidence="1">
    <location>
        <begin position="480"/>
        <end position="497"/>
    </location>
</feature>
<reference evidence="3" key="1">
    <citation type="submission" date="2021-03" db="EMBL/GenBank/DDBJ databases">
        <authorList>
            <person name="Bekaert M."/>
        </authorList>
    </citation>
    <scope>NUCLEOTIDE SEQUENCE</scope>
</reference>
<proteinExistence type="predicted"/>
<feature type="chain" id="PRO_5035902271" evidence="2">
    <location>
        <begin position="19"/>
        <end position="794"/>
    </location>
</feature>
<feature type="transmembrane region" description="Helical" evidence="1">
    <location>
        <begin position="440"/>
        <end position="459"/>
    </location>
</feature>
<comment type="caution">
    <text evidence="3">The sequence shown here is derived from an EMBL/GenBank/DDBJ whole genome shotgun (WGS) entry which is preliminary data.</text>
</comment>
<feature type="transmembrane region" description="Helical" evidence="1">
    <location>
        <begin position="342"/>
        <end position="361"/>
    </location>
</feature>
<accession>A0A8S3SJ17</accession>
<protein>
    <submittedName>
        <fullName evidence="3">Uncharacterized protein</fullName>
    </submittedName>
</protein>
<feature type="transmembrane region" description="Helical" evidence="1">
    <location>
        <begin position="368"/>
        <end position="390"/>
    </location>
</feature>
<sequence>MNVLKILATLFLLEIVSPLQKGHWIASSQNNSFVIKENKDDCDHYGTVYPENDQIDEECEVTINPLDINNFVNKIRSQEYHISLLKISLNFSEDTKLKVNYTKCTISPFEWIWTYKGENGGFQYLSLMKEFSYYSLSLLNHYTISMTFNLDLKGVCNLKIGDRNTTERLGSAFLKAFNQSFQHDREIGLRYGYICYISKTQMEYTMFMFSKYIIRPKQSMGYRCCQNQFNKRTHEDTISCTSDTIMIDNGLWWNFPYVMGWILFLFLPLLFLKYTEKKYKNFGHEQWLPSNPISFGNVLRDPFNRASGKICSRLLKIICILLTSLFVVIEVVSYYYYHNDFVVTSTQAGVPFNWITMAAGYSLSKDTFLTCFGGPFIALGLYYVSTAFLLCLPTDLSKFVDKGIDDKADMFTSLLTVDISTKAKLGAILNIHRQEGYKRLYSILGANIYMLVNPSFWNLGFQIQKRRFSGYILLLTRNRILYRLVLTAALIPIYLLICVIEWVLAIFLYGLPVVGFFIIIINAYYKTVKQAHTFQRTGSASIICGVVVIVLMFVCVAFDIYIFSLLFIESFIFLCRMCTYSFAGLIAYPDITYGYLVFTITVIIYVTESIQHVNDVYTHLFETVKNICKQMKKEKQFQAVPLISPDGRKMSISKPLFRYVVRYYRPLRIEILFSILKLTFIVIILYMSISILLTFKELSKMSTLTQAITALFICLIPKLWHMFEEKGDKYKEETKMDEIKNIVEQYCRCYIHKRTSTVIQDDVSAADYLDHSTDNSIPSDDELVVELLLDVDME</sequence>
<keyword evidence="1" id="KW-1133">Transmembrane helix</keyword>
<keyword evidence="2" id="KW-0732">Signal</keyword>
<keyword evidence="1" id="KW-0812">Transmembrane</keyword>
<keyword evidence="1" id="KW-0472">Membrane</keyword>
<feature type="signal peptide" evidence="2">
    <location>
        <begin position="1"/>
        <end position="18"/>
    </location>
</feature>
<dbReference type="EMBL" id="CAJPWZ010001677">
    <property type="protein sequence ID" value="CAG2221164.1"/>
    <property type="molecule type" value="Genomic_DNA"/>
</dbReference>
<evidence type="ECO:0000313" key="4">
    <source>
        <dbReference type="Proteomes" id="UP000683360"/>
    </source>
</evidence>
<keyword evidence="4" id="KW-1185">Reference proteome</keyword>
<feature type="transmembrane region" description="Helical" evidence="1">
    <location>
        <begin position="251"/>
        <end position="272"/>
    </location>
</feature>
<evidence type="ECO:0000313" key="3">
    <source>
        <dbReference type="EMBL" id="CAG2221164.1"/>
    </source>
</evidence>
<feature type="transmembrane region" description="Helical" evidence="1">
    <location>
        <begin position="671"/>
        <end position="695"/>
    </location>
</feature>
<feature type="transmembrane region" description="Helical" evidence="1">
    <location>
        <begin position="314"/>
        <end position="336"/>
    </location>
</feature>
<evidence type="ECO:0000256" key="1">
    <source>
        <dbReference type="SAM" id="Phobius"/>
    </source>
</evidence>
<evidence type="ECO:0000256" key="2">
    <source>
        <dbReference type="SAM" id="SignalP"/>
    </source>
</evidence>
<feature type="transmembrane region" description="Helical" evidence="1">
    <location>
        <begin position="580"/>
        <end position="606"/>
    </location>
</feature>
<feature type="transmembrane region" description="Helical" evidence="1">
    <location>
        <begin position="537"/>
        <end position="568"/>
    </location>
</feature>
<feature type="transmembrane region" description="Helical" evidence="1">
    <location>
        <begin position="503"/>
        <end position="525"/>
    </location>
</feature>
<feature type="transmembrane region" description="Helical" evidence="1">
    <location>
        <begin position="701"/>
        <end position="720"/>
    </location>
</feature>
<dbReference type="OrthoDB" id="6079817at2759"/>
<name>A0A8S3SJ17_MYTED</name>
<dbReference type="AlphaFoldDB" id="A0A8S3SJ17"/>
<dbReference type="Proteomes" id="UP000683360">
    <property type="component" value="Unassembled WGS sequence"/>
</dbReference>
<gene>
    <name evidence="3" type="ORF">MEDL_34607</name>
</gene>
<organism evidence="3 4">
    <name type="scientific">Mytilus edulis</name>
    <name type="common">Blue mussel</name>
    <dbReference type="NCBI Taxonomy" id="6550"/>
    <lineage>
        <taxon>Eukaryota</taxon>
        <taxon>Metazoa</taxon>
        <taxon>Spiralia</taxon>
        <taxon>Lophotrochozoa</taxon>
        <taxon>Mollusca</taxon>
        <taxon>Bivalvia</taxon>
        <taxon>Autobranchia</taxon>
        <taxon>Pteriomorphia</taxon>
        <taxon>Mytilida</taxon>
        <taxon>Mytiloidea</taxon>
        <taxon>Mytilidae</taxon>
        <taxon>Mytilinae</taxon>
        <taxon>Mytilus</taxon>
    </lineage>
</organism>